<dbReference type="Pfam" id="PF10604">
    <property type="entry name" value="Polyketide_cyc2"/>
    <property type="match status" value="1"/>
</dbReference>
<comment type="caution">
    <text evidence="1">The sequence shown here is derived from an EMBL/GenBank/DDBJ whole genome shotgun (WGS) entry which is preliminary data.</text>
</comment>
<keyword evidence="2" id="KW-1185">Reference proteome</keyword>
<dbReference type="Gene3D" id="3.30.530.20">
    <property type="match status" value="1"/>
</dbReference>
<proteinExistence type="predicted"/>
<name>A0ABV5EVU8_9MICO</name>
<evidence type="ECO:0000313" key="2">
    <source>
        <dbReference type="Proteomes" id="UP001589643"/>
    </source>
</evidence>
<dbReference type="EMBL" id="JBHLHV010000003">
    <property type="protein sequence ID" value="MFB8894092.1"/>
    <property type="molecule type" value="Genomic_DNA"/>
</dbReference>
<sequence length="162" mass="18256">MPVVESRCVVPVPVDVAFAVSQTQGEVRKRWDPFIRRQHLIGADRPAKGVRTYTVQRFGLAMESEYVSYNPPSNVGMKMTKGSWFFARMGGGWRFSPVEGDPSRSLAVWRYNFACRPAWLAPLAERIGMVILQHDIDRRIAGFARGCEDSVVLAEAKRIRGV</sequence>
<dbReference type="SUPFAM" id="SSF55961">
    <property type="entry name" value="Bet v1-like"/>
    <property type="match status" value="1"/>
</dbReference>
<accession>A0ABV5EVU8</accession>
<dbReference type="RefSeq" id="WP_378719962.1">
    <property type="nucleotide sequence ID" value="NZ_JBHLHV010000003.1"/>
</dbReference>
<dbReference type="InterPro" id="IPR019587">
    <property type="entry name" value="Polyketide_cyclase/dehydratase"/>
</dbReference>
<reference evidence="1 2" key="1">
    <citation type="submission" date="2024-08" db="EMBL/GenBank/DDBJ databases">
        <title>Heavy metals resistant antinobacteria isolated from wastewater.</title>
        <authorList>
            <person name="Roman Ponce B."/>
            <person name="Blanco Mercado M.A."/>
            <person name="Avila Aldana I.N."/>
            <person name="Morales Arrieta S."/>
        </authorList>
    </citation>
    <scope>NUCLEOTIDE SEQUENCE [LARGE SCALE GENOMIC DNA]</scope>
    <source>
        <strain evidence="2">sma-1</strain>
    </source>
</reference>
<organism evidence="1 2">
    <name type="scientific">Microbacterium plantarum</name>
    <dbReference type="NCBI Taxonomy" id="1816425"/>
    <lineage>
        <taxon>Bacteria</taxon>
        <taxon>Bacillati</taxon>
        <taxon>Actinomycetota</taxon>
        <taxon>Actinomycetes</taxon>
        <taxon>Micrococcales</taxon>
        <taxon>Microbacteriaceae</taxon>
        <taxon>Microbacterium</taxon>
    </lineage>
</organism>
<evidence type="ECO:0000313" key="1">
    <source>
        <dbReference type="EMBL" id="MFB8894092.1"/>
    </source>
</evidence>
<protein>
    <submittedName>
        <fullName evidence="1">SRPBCC family protein</fullName>
    </submittedName>
</protein>
<dbReference type="Proteomes" id="UP001589643">
    <property type="component" value="Unassembled WGS sequence"/>
</dbReference>
<gene>
    <name evidence="1" type="ORF">AB7P39_14680</name>
</gene>
<dbReference type="InterPro" id="IPR023393">
    <property type="entry name" value="START-like_dom_sf"/>
</dbReference>